<evidence type="ECO:0000259" key="1">
    <source>
        <dbReference type="Pfam" id="PF13568"/>
    </source>
</evidence>
<organism evidence="2 3">
    <name type="scientific">Hymenobacter aerilatus</name>
    <dbReference type="NCBI Taxonomy" id="2932251"/>
    <lineage>
        <taxon>Bacteria</taxon>
        <taxon>Pseudomonadati</taxon>
        <taxon>Bacteroidota</taxon>
        <taxon>Cytophagia</taxon>
        <taxon>Cytophagales</taxon>
        <taxon>Hymenobacteraceae</taxon>
        <taxon>Hymenobacter</taxon>
    </lineage>
</organism>
<accession>A0A8T9T0V0</accession>
<evidence type="ECO:0000313" key="2">
    <source>
        <dbReference type="EMBL" id="UOR05669.1"/>
    </source>
</evidence>
<protein>
    <submittedName>
        <fullName evidence="2">PorT family protein</fullName>
    </submittedName>
</protein>
<name>A0A8T9T0V0_9BACT</name>
<proteinExistence type="predicted"/>
<feature type="domain" description="Outer membrane protein beta-barrel" evidence="1">
    <location>
        <begin position="119"/>
        <end position="304"/>
    </location>
</feature>
<sequence length="328" mass="36731">MADSTKQVVFLEVVVSGPVSLFYMRDRNGTDLLYLRNVNSELQALTQTTERIERDGARYDQKDNAFQRTLAAALVACPAVQPSLSRLAYTTRAIANVVRQYNRCVNGGSHEEAASTEKPISLAVAVMAGGTGSQLRFVSDVNYANTSIRSGLVPVGGVAAHLWLPGLNKHLAVRLEALYMANTTYKNTYEGQEDMYTVYRETYAQLSSIRVPVLLRYSWPGKRIQPFVQIGVSGSYLLNSKNETRYRYLNRAAFPDYYPWRAIIEQPRKFEQGAIGSIGLSVLPASKHAINVELRYERTNGFSDAYSITTRLAYYSLLMSYNLTKQAQ</sequence>
<dbReference type="RefSeq" id="WP_245094014.1">
    <property type="nucleotide sequence ID" value="NZ_CP095053.1"/>
</dbReference>
<evidence type="ECO:0000313" key="3">
    <source>
        <dbReference type="Proteomes" id="UP000829925"/>
    </source>
</evidence>
<dbReference type="InterPro" id="IPR025665">
    <property type="entry name" value="Beta-barrel_OMP_2"/>
</dbReference>
<dbReference type="KEGG" id="haei:MUN82_00880"/>
<dbReference type="AlphaFoldDB" id="A0A8T9T0V0"/>
<dbReference type="EMBL" id="CP095053">
    <property type="protein sequence ID" value="UOR05669.1"/>
    <property type="molecule type" value="Genomic_DNA"/>
</dbReference>
<gene>
    <name evidence="2" type="ORF">MUN82_00880</name>
</gene>
<dbReference type="Proteomes" id="UP000829925">
    <property type="component" value="Chromosome"/>
</dbReference>
<keyword evidence="3" id="KW-1185">Reference proteome</keyword>
<dbReference type="Pfam" id="PF13568">
    <property type="entry name" value="OMP_b-brl_2"/>
    <property type="match status" value="1"/>
</dbReference>
<reference evidence="2 3" key="1">
    <citation type="submission" date="2022-04" db="EMBL/GenBank/DDBJ databases">
        <title>Hymenobacter sp. isolated from the air.</title>
        <authorList>
            <person name="Won M."/>
            <person name="Lee C.-M."/>
            <person name="Woen H.-Y."/>
            <person name="Kwon S.-W."/>
        </authorList>
    </citation>
    <scope>NUCLEOTIDE SEQUENCE [LARGE SCALE GENOMIC DNA]</scope>
    <source>
        <strain evidence="3">5413 J-13</strain>
    </source>
</reference>